<gene>
    <name evidence="1" type="ORF">PYW08_009547</name>
</gene>
<keyword evidence="2" id="KW-1185">Reference proteome</keyword>
<evidence type="ECO:0000313" key="1">
    <source>
        <dbReference type="EMBL" id="KAJ8709543.1"/>
    </source>
</evidence>
<reference evidence="1" key="1">
    <citation type="submission" date="2023-03" db="EMBL/GenBank/DDBJ databases">
        <title>Chromosome-level genomes of two armyworms, Mythimna separata and Mythimna loreyi, provide insights into the biosynthesis and reception of sex pheromones.</title>
        <authorList>
            <person name="Zhao H."/>
        </authorList>
    </citation>
    <scope>NUCLEOTIDE SEQUENCE</scope>
    <source>
        <strain evidence="1">BeijingLab</strain>
    </source>
</reference>
<dbReference type="EMBL" id="CM056800">
    <property type="protein sequence ID" value="KAJ8709543.1"/>
    <property type="molecule type" value="Genomic_DNA"/>
</dbReference>
<organism evidence="1 2">
    <name type="scientific">Mythimna loreyi</name>
    <dbReference type="NCBI Taxonomy" id="667449"/>
    <lineage>
        <taxon>Eukaryota</taxon>
        <taxon>Metazoa</taxon>
        <taxon>Ecdysozoa</taxon>
        <taxon>Arthropoda</taxon>
        <taxon>Hexapoda</taxon>
        <taxon>Insecta</taxon>
        <taxon>Pterygota</taxon>
        <taxon>Neoptera</taxon>
        <taxon>Endopterygota</taxon>
        <taxon>Lepidoptera</taxon>
        <taxon>Glossata</taxon>
        <taxon>Ditrysia</taxon>
        <taxon>Noctuoidea</taxon>
        <taxon>Noctuidae</taxon>
        <taxon>Noctuinae</taxon>
        <taxon>Hadenini</taxon>
        <taxon>Mythimna</taxon>
    </lineage>
</organism>
<accession>A0ACC2Q826</accession>
<dbReference type="Proteomes" id="UP001231649">
    <property type="component" value="Chromosome 24"/>
</dbReference>
<sequence>MKSSFKYFVLLLCLNFIEGSFRCDYQYSSKAQAWFKLVPVPANWFDARLRCSQEGAVLASPITPQILAGMRNIMNRSNAEYEVFTGTHATISQGDYYTIEGTSLSNIQVPWAKNEPDNKDNVESCITLNGNGELADRSCEVTLPYICYRPESSHVAVSECGTVDPEYQLDKRTNKCYKLHTVPRNFSRAFLACSAEGGHLAIINSDVEATVLRELFAKYPDAKFFGNFRKDYAFLGFYDWGEKWDFRTVHGETLMEAGYVKFSSGEPNDWTPGENCGGMFRTGLLIDVWCNKPAGFICEKSPGFSLACQAVP</sequence>
<protein>
    <submittedName>
        <fullName evidence="1">Uncharacterized protein</fullName>
    </submittedName>
</protein>
<evidence type="ECO:0000313" key="2">
    <source>
        <dbReference type="Proteomes" id="UP001231649"/>
    </source>
</evidence>
<comment type="caution">
    <text evidence="1">The sequence shown here is derived from an EMBL/GenBank/DDBJ whole genome shotgun (WGS) entry which is preliminary data.</text>
</comment>
<name>A0ACC2Q826_9NEOP</name>
<proteinExistence type="predicted"/>